<proteinExistence type="predicted"/>
<comment type="caution">
    <text evidence="1">The sequence shown here is derived from an EMBL/GenBank/DDBJ whole genome shotgun (WGS) entry which is preliminary data.</text>
</comment>
<name>A0AAD7B5K2_9AGAR</name>
<reference evidence="1" key="1">
    <citation type="submission" date="2023-03" db="EMBL/GenBank/DDBJ databases">
        <title>Massive genome expansion in bonnet fungi (Mycena s.s.) driven by repeated elements and novel gene families across ecological guilds.</title>
        <authorList>
            <consortium name="Lawrence Berkeley National Laboratory"/>
            <person name="Harder C.B."/>
            <person name="Miyauchi S."/>
            <person name="Viragh M."/>
            <person name="Kuo A."/>
            <person name="Thoen E."/>
            <person name="Andreopoulos B."/>
            <person name="Lu D."/>
            <person name="Skrede I."/>
            <person name="Drula E."/>
            <person name="Henrissat B."/>
            <person name="Morin E."/>
            <person name="Kohler A."/>
            <person name="Barry K."/>
            <person name="LaButti K."/>
            <person name="Morin E."/>
            <person name="Salamov A."/>
            <person name="Lipzen A."/>
            <person name="Mereny Z."/>
            <person name="Hegedus B."/>
            <person name="Baldrian P."/>
            <person name="Stursova M."/>
            <person name="Weitz H."/>
            <person name="Taylor A."/>
            <person name="Grigoriev I.V."/>
            <person name="Nagy L.G."/>
            <person name="Martin F."/>
            <person name="Kauserud H."/>
        </authorList>
    </citation>
    <scope>NUCLEOTIDE SEQUENCE</scope>
    <source>
        <strain evidence="1">9284</strain>
    </source>
</reference>
<organism evidence="1 2">
    <name type="scientific">Roridomyces roridus</name>
    <dbReference type="NCBI Taxonomy" id="1738132"/>
    <lineage>
        <taxon>Eukaryota</taxon>
        <taxon>Fungi</taxon>
        <taxon>Dikarya</taxon>
        <taxon>Basidiomycota</taxon>
        <taxon>Agaricomycotina</taxon>
        <taxon>Agaricomycetes</taxon>
        <taxon>Agaricomycetidae</taxon>
        <taxon>Agaricales</taxon>
        <taxon>Marasmiineae</taxon>
        <taxon>Mycenaceae</taxon>
        <taxon>Roridomyces</taxon>
    </lineage>
</organism>
<dbReference type="EMBL" id="JARKIF010000034">
    <property type="protein sequence ID" value="KAJ7610850.1"/>
    <property type="molecule type" value="Genomic_DNA"/>
</dbReference>
<evidence type="ECO:0000313" key="2">
    <source>
        <dbReference type="Proteomes" id="UP001221142"/>
    </source>
</evidence>
<sequence length="76" mass="8652">MLIPGHMSMGENLPVGRFCHEQKLSVEIRNRMLSNGVQYTRAFDYISLHQLEMMGLKCGEIAEMRAAVAQWAVMPQ</sequence>
<dbReference type="Proteomes" id="UP001221142">
    <property type="component" value="Unassembled WGS sequence"/>
</dbReference>
<dbReference type="AlphaFoldDB" id="A0AAD7B5K2"/>
<gene>
    <name evidence="1" type="ORF">FB45DRAFT_326391</name>
</gene>
<evidence type="ECO:0000313" key="1">
    <source>
        <dbReference type="EMBL" id="KAJ7610850.1"/>
    </source>
</evidence>
<keyword evidence="2" id="KW-1185">Reference proteome</keyword>
<accession>A0AAD7B5K2</accession>
<protein>
    <submittedName>
        <fullName evidence="1">Uncharacterized protein</fullName>
    </submittedName>
</protein>